<gene>
    <name evidence="2" type="ORF">O181_064390</name>
</gene>
<feature type="region of interest" description="Disordered" evidence="1">
    <location>
        <begin position="114"/>
        <end position="133"/>
    </location>
</feature>
<feature type="compositionally biased region" description="Basic residues" evidence="1">
    <location>
        <begin position="58"/>
        <end position="67"/>
    </location>
</feature>
<proteinExistence type="predicted"/>
<feature type="compositionally biased region" description="Acidic residues" evidence="1">
    <location>
        <begin position="41"/>
        <end position="54"/>
    </location>
</feature>
<dbReference type="AlphaFoldDB" id="A0A9Q3ET26"/>
<protein>
    <submittedName>
        <fullName evidence="2">Uncharacterized protein</fullName>
    </submittedName>
</protein>
<feature type="region of interest" description="Disordered" evidence="1">
    <location>
        <begin position="1"/>
        <end position="88"/>
    </location>
</feature>
<keyword evidence="3" id="KW-1185">Reference proteome</keyword>
<name>A0A9Q3ET26_9BASI</name>
<dbReference type="OrthoDB" id="5552562at2759"/>
<dbReference type="EMBL" id="AVOT02031217">
    <property type="protein sequence ID" value="MBW0524675.1"/>
    <property type="molecule type" value="Genomic_DNA"/>
</dbReference>
<evidence type="ECO:0000313" key="3">
    <source>
        <dbReference type="Proteomes" id="UP000765509"/>
    </source>
</evidence>
<sequence>MEGAAPFRRGGMKSRRSRSFSGLLGDYPGMSEGARARLGEVEDEEGEESVEEEDSGSHHKKKKKGKQFRASSDKPHSSVLNKANKLIGSEKERRIKAGLCTYCGGKHQIEICFKRPQNKPGSSRGFPRKQGKA</sequence>
<accession>A0A9Q3ET26</accession>
<comment type="caution">
    <text evidence="2">The sequence shown here is derived from an EMBL/GenBank/DDBJ whole genome shotgun (WGS) entry which is preliminary data.</text>
</comment>
<evidence type="ECO:0000256" key="1">
    <source>
        <dbReference type="SAM" id="MobiDB-lite"/>
    </source>
</evidence>
<dbReference type="Proteomes" id="UP000765509">
    <property type="component" value="Unassembled WGS sequence"/>
</dbReference>
<evidence type="ECO:0000313" key="2">
    <source>
        <dbReference type="EMBL" id="MBW0524675.1"/>
    </source>
</evidence>
<reference evidence="2" key="1">
    <citation type="submission" date="2021-03" db="EMBL/GenBank/DDBJ databases">
        <title>Draft genome sequence of rust myrtle Austropuccinia psidii MF-1, a brazilian biotype.</title>
        <authorList>
            <person name="Quecine M.C."/>
            <person name="Pachon D.M.R."/>
            <person name="Bonatelli M.L."/>
            <person name="Correr F.H."/>
            <person name="Franceschini L.M."/>
            <person name="Leite T.F."/>
            <person name="Margarido G.R.A."/>
            <person name="Almeida C.A."/>
            <person name="Ferrarezi J.A."/>
            <person name="Labate C.A."/>
        </authorList>
    </citation>
    <scope>NUCLEOTIDE SEQUENCE</scope>
    <source>
        <strain evidence="2">MF-1</strain>
    </source>
</reference>
<organism evidence="2 3">
    <name type="scientific">Austropuccinia psidii MF-1</name>
    <dbReference type="NCBI Taxonomy" id="1389203"/>
    <lineage>
        <taxon>Eukaryota</taxon>
        <taxon>Fungi</taxon>
        <taxon>Dikarya</taxon>
        <taxon>Basidiomycota</taxon>
        <taxon>Pucciniomycotina</taxon>
        <taxon>Pucciniomycetes</taxon>
        <taxon>Pucciniales</taxon>
        <taxon>Sphaerophragmiaceae</taxon>
        <taxon>Austropuccinia</taxon>
    </lineage>
</organism>